<dbReference type="PANTHER" id="PTHR45815:SF3">
    <property type="entry name" value="PROTEIN DISULFIDE-ISOMERASE A6"/>
    <property type="match status" value="1"/>
</dbReference>
<dbReference type="PANTHER" id="PTHR45815">
    <property type="entry name" value="PROTEIN DISULFIDE-ISOMERASE A6"/>
    <property type="match status" value="1"/>
</dbReference>
<feature type="domain" description="Thioredoxin" evidence="2">
    <location>
        <begin position="28"/>
        <end position="97"/>
    </location>
</feature>
<dbReference type="SUPFAM" id="SSF52833">
    <property type="entry name" value="Thioredoxin-like"/>
    <property type="match status" value="1"/>
</dbReference>
<dbReference type="GO" id="GO:0015035">
    <property type="term" value="F:protein-disulfide reductase activity"/>
    <property type="evidence" value="ECO:0007669"/>
    <property type="project" value="TreeGrafter"/>
</dbReference>
<organism evidence="3 4">
    <name type="scientific">Hydnum rufescens UP504</name>
    <dbReference type="NCBI Taxonomy" id="1448309"/>
    <lineage>
        <taxon>Eukaryota</taxon>
        <taxon>Fungi</taxon>
        <taxon>Dikarya</taxon>
        <taxon>Basidiomycota</taxon>
        <taxon>Agaricomycotina</taxon>
        <taxon>Agaricomycetes</taxon>
        <taxon>Cantharellales</taxon>
        <taxon>Hydnaceae</taxon>
        <taxon>Hydnum</taxon>
    </lineage>
</organism>
<dbReference type="Proteomes" id="UP000886523">
    <property type="component" value="Unassembled WGS sequence"/>
</dbReference>
<keyword evidence="4" id="KW-1185">Reference proteome</keyword>
<proteinExistence type="predicted"/>
<sequence length="235" mass="25416">MVARTLALSLALLPALASAGLFREGGPVKMLQDAAFRKTLKAEKTAVVAFVAPWCGNSPRLRSLSSPLIDFYAVDCDADENKRLCAEQGVKGFPTIKRKASSIVTWAGSEVPARVTNLKGPDAISKWATKESSQPRVLLLTTQPKIPVMWKVLGARYHKQIPFGAAKDEGASIAESLGLPAPASGENAKSRVVVWQKDEATPTVYEGKLKFEALSQYFETIAVIDSDAPHPKREL</sequence>
<keyword evidence="1" id="KW-0732">Signal</keyword>
<protein>
    <recommendedName>
        <fullName evidence="2">Thioredoxin domain-containing protein</fullName>
    </recommendedName>
</protein>
<gene>
    <name evidence="3" type="ORF">BS47DRAFT_1394019</name>
</gene>
<dbReference type="GO" id="GO:0034976">
    <property type="term" value="P:response to endoplasmic reticulum stress"/>
    <property type="evidence" value="ECO:0007669"/>
    <property type="project" value="TreeGrafter"/>
</dbReference>
<feature type="signal peptide" evidence="1">
    <location>
        <begin position="1"/>
        <end position="19"/>
    </location>
</feature>
<dbReference type="EMBL" id="MU128983">
    <property type="protein sequence ID" value="KAF9512707.1"/>
    <property type="molecule type" value="Genomic_DNA"/>
</dbReference>
<dbReference type="Pfam" id="PF00085">
    <property type="entry name" value="Thioredoxin"/>
    <property type="match status" value="1"/>
</dbReference>
<dbReference type="Gene3D" id="3.40.30.10">
    <property type="entry name" value="Glutaredoxin"/>
    <property type="match status" value="2"/>
</dbReference>
<dbReference type="OrthoDB" id="427280at2759"/>
<evidence type="ECO:0000256" key="1">
    <source>
        <dbReference type="SAM" id="SignalP"/>
    </source>
</evidence>
<dbReference type="InterPro" id="IPR036249">
    <property type="entry name" value="Thioredoxin-like_sf"/>
</dbReference>
<dbReference type="AlphaFoldDB" id="A0A9P6DT01"/>
<comment type="caution">
    <text evidence="3">The sequence shown here is derived from an EMBL/GenBank/DDBJ whole genome shotgun (WGS) entry which is preliminary data.</text>
</comment>
<evidence type="ECO:0000259" key="2">
    <source>
        <dbReference type="Pfam" id="PF00085"/>
    </source>
</evidence>
<evidence type="ECO:0000313" key="3">
    <source>
        <dbReference type="EMBL" id="KAF9512707.1"/>
    </source>
</evidence>
<name>A0A9P6DT01_9AGAM</name>
<evidence type="ECO:0000313" key="4">
    <source>
        <dbReference type="Proteomes" id="UP000886523"/>
    </source>
</evidence>
<reference evidence="3" key="1">
    <citation type="journal article" date="2020" name="Nat. Commun.">
        <title>Large-scale genome sequencing of mycorrhizal fungi provides insights into the early evolution of symbiotic traits.</title>
        <authorList>
            <person name="Miyauchi S."/>
            <person name="Kiss E."/>
            <person name="Kuo A."/>
            <person name="Drula E."/>
            <person name="Kohler A."/>
            <person name="Sanchez-Garcia M."/>
            <person name="Morin E."/>
            <person name="Andreopoulos B."/>
            <person name="Barry K.W."/>
            <person name="Bonito G."/>
            <person name="Buee M."/>
            <person name="Carver A."/>
            <person name="Chen C."/>
            <person name="Cichocki N."/>
            <person name="Clum A."/>
            <person name="Culley D."/>
            <person name="Crous P.W."/>
            <person name="Fauchery L."/>
            <person name="Girlanda M."/>
            <person name="Hayes R.D."/>
            <person name="Keri Z."/>
            <person name="LaButti K."/>
            <person name="Lipzen A."/>
            <person name="Lombard V."/>
            <person name="Magnuson J."/>
            <person name="Maillard F."/>
            <person name="Murat C."/>
            <person name="Nolan M."/>
            <person name="Ohm R.A."/>
            <person name="Pangilinan J."/>
            <person name="Pereira M.F."/>
            <person name="Perotto S."/>
            <person name="Peter M."/>
            <person name="Pfister S."/>
            <person name="Riley R."/>
            <person name="Sitrit Y."/>
            <person name="Stielow J.B."/>
            <person name="Szollosi G."/>
            <person name="Zifcakova L."/>
            <person name="Stursova M."/>
            <person name="Spatafora J.W."/>
            <person name="Tedersoo L."/>
            <person name="Vaario L.M."/>
            <person name="Yamada A."/>
            <person name="Yan M."/>
            <person name="Wang P."/>
            <person name="Xu J."/>
            <person name="Bruns T."/>
            <person name="Baldrian P."/>
            <person name="Vilgalys R."/>
            <person name="Dunand C."/>
            <person name="Henrissat B."/>
            <person name="Grigoriev I.V."/>
            <person name="Hibbett D."/>
            <person name="Nagy L.G."/>
            <person name="Martin F.M."/>
        </authorList>
    </citation>
    <scope>NUCLEOTIDE SEQUENCE</scope>
    <source>
        <strain evidence="3">UP504</strain>
    </source>
</reference>
<dbReference type="GO" id="GO:0005788">
    <property type="term" value="C:endoplasmic reticulum lumen"/>
    <property type="evidence" value="ECO:0007669"/>
    <property type="project" value="TreeGrafter"/>
</dbReference>
<feature type="chain" id="PRO_5040289782" description="Thioredoxin domain-containing protein" evidence="1">
    <location>
        <begin position="20"/>
        <end position="235"/>
    </location>
</feature>
<accession>A0A9P6DT01</accession>
<dbReference type="InterPro" id="IPR013766">
    <property type="entry name" value="Thioredoxin_domain"/>
</dbReference>